<dbReference type="CDD" id="cd05233">
    <property type="entry name" value="SDR_c"/>
    <property type="match status" value="1"/>
</dbReference>
<comment type="similarity">
    <text evidence="1 4">Belongs to the short-chain dehydrogenases/reductases (SDR) family.</text>
</comment>
<evidence type="ECO:0000259" key="5">
    <source>
        <dbReference type="SMART" id="SM00822"/>
    </source>
</evidence>
<dbReference type="InterPro" id="IPR036291">
    <property type="entry name" value="NAD(P)-bd_dom_sf"/>
</dbReference>
<dbReference type="Pfam" id="PF00106">
    <property type="entry name" value="adh_short"/>
    <property type="match status" value="1"/>
</dbReference>
<dbReference type="SMART" id="SM00822">
    <property type="entry name" value="PKS_KR"/>
    <property type="match status" value="1"/>
</dbReference>
<dbReference type="PRINTS" id="PR00081">
    <property type="entry name" value="GDHRDH"/>
</dbReference>
<evidence type="ECO:0000313" key="6">
    <source>
        <dbReference type="EMBL" id="BAU47432.1"/>
    </source>
</evidence>
<evidence type="ECO:0000313" key="7">
    <source>
        <dbReference type="Proteomes" id="UP000218899"/>
    </source>
</evidence>
<evidence type="ECO:0000256" key="1">
    <source>
        <dbReference type="ARBA" id="ARBA00006484"/>
    </source>
</evidence>
<dbReference type="AlphaFoldDB" id="A0A1B4V4F3"/>
<protein>
    <submittedName>
        <fullName evidence="6">3-ketoacyl-ACP reductase</fullName>
    </submittedName>
</protein>
<name>A0A1B4V4F3_9GAMM</name>
<evidence type="ECO:0000256" key="2">
    <source>
        <dbReference type="ARBA" id="ARBA00022857"/>
    </source>
</evidence>
<feature type="domain" description="Ketoreductase" evidence="5">
    <location>
        <begin position="4"/>
        <end position="183"/>
    </location>
</feature>
<dbReference type="RefSeq" id="WP_096459231.1">
    <property type="nucleotide sequence ID" value="NZ_AP014936.1"/>
</dbReference>
<reference evidence="6 7" key="1">
    <citation type="submission" date="2015-08" db="EMBL/GenBank/DDBJ databases">
        <title>Complete genome sequence of Sulfurifustis variabilis.</title>
        <authorList>
            <person name="Miura A."/>
            <person name="Kojima H."/>
            <person name="Fukui M."/>
        </authorList>
    </citation>
    <scope>NUCLEOTIDE SEQUENCE [LARGE SCALE GENOMIC DNA]</scope>
    <source>
        <strain evidence="7">skN76</strain>
    </source>
</reference>
<dbReference type="FunFam" id="3.40.50.720:FF:000084">
    <property type="entry name" value="Short-chain dehydrogenase reductase"/>
    <property type="match status" value="1"/>
</dbReference>
<dbReference type="PRINTS" id="PR00080">
    <property type="entry name" value="SDRFAMILY"/>
</dbReference>
<accession>A0A1B4V4F3</accession>
<dbReference type="InterPro" id="IPR057326">
    <property type="entry name" value="KR_dom"/>
</dbReference>
<dbReference type="Proteomes" id="UP000218899">
    <property type="component" value="Chromosome"/>
</dbReference>
<dbReference type="InterPro" id="IPR002347">
    <property type="entry name" value="SDR_fam"/>
</dbReference>
<keyword evidence="7" id="KW-1185">Reference proteome</keyword>
<dbReference type="PANTHER" id="PTHR43391">
    <property type="entry name" value="RETINOL DEHYDROGENASE-RELATED"/>
    <property type="match status" value="1"/>
</dbReference>
<sequence>MAAQAVLVTGGTRGIGYATAQAFLAQGAHVAICGTNPESLRAAEHALEVLAVRADVRDPQQVQSFVEQARKRFGRVDVLVNNAGVAWSGDFADEAYESIARQIDVNVKGVLYTARAVLPYMLEQGAGVIINIASGAGLTAFAGITTYSATKFAVVGFTEALDQEVRDRGIRVYGVCPGRVATDMQQAYAGRKIGMPPEQVAKRIAELAGPKPRARTGSCVTLG</sequence>
<evidence type="ECO:0000256" key="3">
    <source>
        <dbReference type="ARBA" id="ARBA00023002"/>
    </source>
</evidence>
<dbReference type="OrthoDB" id="9775296at2"/>
<gene>
    <name evidence="6" type="ORF">SVA_0853</name>
</gene>
<dbReference type="Gene3D" id="3.40.50.720">
    <property type="entry name" value="NAD(P)-binding Rossmann-like Domain"/>
    <property type="match status" value="1"/>
</dbReference>
<dbReference type="SUPFAM" id="SSF51735">
    <property type="entry name" value="NAD(P)-binding Rossmann-fold domains"/>
    <property type="match status" value="1"/>
</dbReference>
<dbReference type="PANTHER" id="PTHR43391:SF14">
    <property type="entry name" value="DEHYDROGENASE_REDUCTASE SDR FAMILY PROTEIN 7-LIKE"/>
    <property type="match status" value="1"/>
</dbReference>
<keyword evidence="3" id="KW-0560">Oxidoreductase</keyword>
<dbReference type="GO" id="GO:0016491">
    <property type="term" value="F:oxidoreductase activity"/>
    <property type="evidence" value="ECO:0007669"/>
    <property type="project" value="UniProtKB-KW"/>
</dbReference>
<dbReference type="KEGG" id="sva:SVA_0853"/>
<keyword evidence="2" id="KW-0521">NADP</keyword>
<evidence type="ECO:0000256" key="4">
    <source>
        <dbReference type="RuleBase" id="RU000363"/>
    </source>
</evidence>
<dbReference type="EMBL" id="AP014936">
    <property type="protein sequence ID" value="BAU47432.1"/>
    <property type="molecule type" value="Genomic_DNA"/>
</dbReference>
<organism evidence="6 7">
    <name type="scientific">Sulfurifustis variabilis</name>
    <dbReference type="NCBI Taxonomy" id="1675686"/>
    <lineage>
        <taxon>Bacteria</taxon>
        <taxon>Pseudomonadati</taxon>
        <taxon>Pseudomonadota</taxon>
        <taxon>Gammaproteobacteria</taxon>
        <taxon>Acidiferrobacterales</taxon>
        <taxon>Acidiferrobacteraceae</taxon>
        <taxon>Sulfurifustis</taxon>
    </lineage>
</organism>
<proteinExistence type="inferred from homology"/>